<feature type="binding site" evidence="6">
    <location>
        <position position="70"/>
    </location>
    <ligand>
        <name>(6R)-10-formyltetrahydrofolate</name>
        <dbReference type="ChEBI" id="CHEBI:195366"/>
    </ligand>
</feature>
<comment type="pathway">
    <text evidence="1 6">Purine metabolism; IMP biosynthesis via de novo pathway; N(2)-formyl-N(1)-(5-phospho-D-ribosyl)glycinamide from N(1)-(5-phospho-D-ribosyl)glycinamide (10-formyl THF route): step 1/1.</text>
</comment>
<evidence type="ECO:0000256" key="4">
    <source>
        <dbReference type="ARBA" id="ARBA00038440"/>
    </source>
</evidence>
<feature type="active site" description="Proton donor" evidence="6">
    <location>
        <position position="114"/>
    </location>
</feature>
<organism evidence="8 9">
    <name type="scientific">Ponticaulis profundi</name>
    <dbReference type="NCBI Taxonomy" id="2665222"/>
    <lineage>
        <taxon>Bacteria</taxon>
        <taxon>Pseudomonadati</taxon>
        <taxon>Pseudomonadota</taxon>
        <taxon>Alphaproteobacteria</taxon>
        <taxon>Hyphomonadales</taxon>
        <taxon>Hyphomonadaceae</taxon>
        <taxon>Ponticaulis</taxon>
    </lineage>
</organism>
<keyword evidence="3 6" id="KW-0658">Purine biosynthesis</keyword>
<dbReference type="InterPro" id="IPR004607">
    <property type="entry name" value="GART"/>
</dbReference>
<dbReference type="InterPro" id="IPR036477">
    <property type="entry name" value="Formyl_transf_N_sf"/>
</dbReference>
<comment type="caution">
    <text evidence="8">The sequence shown here is derived from an EMBL/GenBank/DDBJ whole genome shotgun (WGS) entry which is preliminary data.</text>
</comment>
<accession>A0ABW1SEQ9</accession>
<comment type="similarity">
    <text evidence="4 6">Belongs to the GART family.</text>
</comment>
<dbReference type="EC" id="2.1.2.2" evidence="6"/>
<dbReference type="InterPro" id="IPR002376">
    <property type="entry name" value="Formyl_transf_N"/>
</dbReference>
<keyword evidence="2 6" id="KW-0808">Transferase</keyword>
<evidence type="ECO:0000256" key="2">
    <source>
        <dbReference type="ARBA" id="ARBA00022679"/>
    </source>
</evidence>
<feature type="site" description="Raises pKa of active site His" evidence="6">
    <location>
        <position position="150"/>
    </location>
</feature>
<proteinExistence type="inferred from homology"/>
<evidence type="ECO:0000313" key="9">
    <source>
        <dbReference type="Proteomes" id="UP001596303"/>
    </source>
</evidence>
<dbReference type="HAMAP" id="MF_01930">
    <property type="entry name" value="PurN"/>
    <property type="match status" value="1"/>
</dbReference>
<keyword evidence="9" id="KW-1185">Reference proteome</keyword>
<dbReference type="CDD" id="cd08645">
    <property type="entry name" value="FMT_core_GART"/>
    <property type="match status" value="1"/>
</dbReference>
<reference evidence="9" key="1">
    <citation type="journal article" date="2019" name="Int. J. Syst. Evol. Microbiol.">
        <title>The Global Catalogue of Microorganisms (GCM) 10K type strain sequencing project: providing services to taxonomists for standard genome sequencing and annotation.</title>
        <authorList>
            <consortium name="The Broad Institute Genomics Platform"/>
            <consortium name="The Broad Institute Genome Sequencing Center for Infectious Disease"/>
            <person name="Wu L."/>
            <person name="Ma J."/>
        </authorList>
    </citation>
    <scope>NUCLEOTIDE SEQUENCE [LARGE SCALE GENOMIC DNA]</scope>
    <source>
        <strain evidence="9">CGMCC-1.15741</strain>
    </source>
</reference>
<feature type="binding site" evidence="6">
    <location>
        <position position="112"/>
    </location>
    <ligand>
        <name>(6R)-10-formyltetrahydrofolate</name>
        <dbReference type="ChEBI" id="CHEBI:195366"/>
    </ligand>
</feature>
<dbReference type="Proteomes" id="UP001596303">
    <property type="component" value="Unassembled WGS sequence"/>
</dbReference>
<dbReference type="SUPFAM" id="SSF53328">
    <property type="entry name" value="Formyltransferase"/>
    <property type="match status" value="1"/>
</dbReference>
<dbReference type="InterPro" id="IPR001555">
    <property type="entry name" value="GART_AS"/>
</dbReference>
<evidence type="ECO:0000256" key="6">
    <source>
        <dbReference type="HAMAP-Rule" id="MF_01930"/>
    </source>
</evidence>
<dbReference type="EMBL" id="JBHSSW010000066">
    <property type="protein sequence ID" value="MFC6200146.1"/>
    <property type="molecule type" value="Genomic_DNA"/>
</dbReference>
<evidence type="ECO:0000259" key="7">
    <source>
        <dbReference type="Pfam" id="PF00551"/>
    </source>
</evidence>
<name>A0ABW1SEQ9_9PROT</name>
<feature type="domain" description="Formyl transferase N-terminal" evidence="7">
    <location>
        <begin position="9"/>
        <end position="187"/>
    </location>
</feature>
<evidence type="ECO:0000256" key="3">
    <source>
        <dbReference type="ARBA" id="ARBA00022755"/>
    </source>
</evidence>
<dbReference type="PANTHER" id="PTHR43369">
    <property type="entry name" value="PHOSPHORIBOSYLGLYCINAMIDE FORMYLTRANSFERASE"/>
    <property type="match status" value="1"/>
</dbReference>
<comment type="caution">
    <text evidence="6">Lacks conserved residue(s) required for the propagation of feature annotation.</text>
</comment>
<evidence type="ECO:0000313" key="8">
    <source>
        <dbReference type="EMBL" id="MFC6200146.1"/>
    </source>
</evidence>
<dbReference type="Gene3D" id="3.40.50.170">
    <property type="entry name" value="Formyl transferase, N-terminal domain"/>
    <property type="match status" value="1"/>
</dbReference>
<protein>
    <recommendedName>
        <fullName evidence="6">Phosphoribosylglycinamide formyltransferase</fullName>
        <ecNumber evidence="6">2.1.2.2</ecNumber>
    </recommendedName>
    <alternativeName>
        <fullName evidence="6">5'-phosphoribosylglycinamide transformylase</fullName>
    </alternativeName>
    <alternativeName>
        <fullName evidence="6">GAR transformylase</fullName>
        <shortName evidence="6">GART</shortName>
    </alternativeName>
</protein>
<evidence type="ECO:0000256" key="5">
    <source>
        <dbReference type="ARBA" id="ARBA00047664"/>
    </source>
</evidence>
<dbReference type="NCBIfam" id="TIGR00639">
    <property type="entry name" value="PurN"/>
    <property type="match status" value="1"/>
</dbReference>
<comment type="catalytic activity">
    <reaction evidence="5 6">
        <text>N(1)-(5-phospho-beta-D-ribosyl)glycinamide + (6R)-10-formyltetrahydrofolate = N(2)-formyl-N(1)-(5-phospho-beta-D-ribosyl)glycinamide + (6S)-5,6,7,8-tetrahydrofolate + H(+)</text>
        <dbReference type="Rhea" id="RHEA:15053"/>
        <dbReference type="ChEBI" id="CHEBI:15378"/>
        <dbReference type="ChEBI" id="CHEBI:57453"/>
        <dbReference type="ChEBI" id="CHEBI:143788"/>
        <dbReference type="ChEBI" id="CHEBI:147286"/>
        <dbReference type="ChEBI" id="CHEBI:195366"/>
        <dbReference type="EC" id="2.1.2.2"/>
    </reaction>
</comment>
<comment type="function">
    <text evidence="6">Catalyzes the transfer of a formyl group from 10-formyltetrahydrofolate to 5-phospho-ribosyl-glycinamide (GAR), producing 5-phospho-ribosyl-N-formylglycinamide (FGAR) and tetrahydrofolate.</text>
</comment>
<dbReference type="Pfam" id="PF00551">
    <property type="entry name" value="Formyl_trans_N"/>
    <property type="match status" value="1"/>
</dbReference>
<dbReference type="PANTHER" id="PTHR43369:SF2">
    <property type="entry name" value="PHOSPHORIBOSYLGLYCINAMIDE FORMYLTRANSFERASE"/>
    <property type="match status" value="1"/>
</dbReference>
<evidence type="ECO:0000256" key="1">
    <source>
        <dbReference type="ARBA" id="ARBA00005054"/>
    </source>
</evidence>
<dbReference type="GO" id="GO:0004644">
    <property type="term" value="F:phosphoribosylglycinamide formyltransferase activity"/>
    <property type="evidence" value="ECO:0007669"/>
    <property type="project" value="UniProtKB-EC"/>
</dbReference>
<dbReference type="PROSITE" id="PS00373">
    <property type="entry name" value="GART"/>
    <property type="match status" value="1"/>
</dbReference>
<feature type="binding site" evidence="6">
    <location>
        <begin position="18"/>
        <end position="20"/>
    </location>
    <ligand>
        <name>N(1)-(5-phospho-beta-D-ribosyl)glycinamide</name>
        <dbReference type="ChEBI" id="CHEBI:143788"/>
    </ligand>
</feature>
<sequence length="204" mass="23013">MAEREEPVRLAIFISGRGSNMKTLVQACLDEGFAKPVLILSNSYSAAGLEWATENDLPIAAIDHRAYDDRESFEKDVQDTLELHNVEFIALAGFMRVLTPWFTDQWEGRMINIHPSLLPKYPGLHTHKRAIEAGDKEAGCSVHWVTAGVDEGAVIDQERVEIMPNDTPDALAERVLEREHFLYPRALQKAISDFLVRELQNEAD</sequence>
<gene>
    <name evidence="6 8" type="primary">purN</name>
    <name evidence="8" type="ORF">ACFQDM_18890</name>
</gene>